<protein>
    <submittedName>
        <fullName evidence="9">RNA polymerase sigma-70 factor (ECF subfamily)</fullName>
    </submittedName>
</protein>
<dbReference type="InterPro" id="IPR014284">
    <property type="entry name" value="RNA_pol_sigma-70_dom"/>
</dbReference>
<evidence type="ECO:0000256" key="5">
    <source>
        <dbReference type="ARBA" id="ARBA00023163"/>
    </source>
</evidence>
<sequence>MSGGTGSARAGAHEPAREGGAEASEGGRPPADFDAFFTAHRPALLARAVMLCGNRQDAEDAVQDAFLAALENWDRISGYEQPNAWVNLVMRRKLWRMLRLRLRAKRATLDVSLPRQALPDETAQARRVLTAMAALPPRQRMVLVMYSLYAMTHEEIADDLNIAPSTARGNLRKGRDNLRRMLGLDPDTNPLGEVPLVGTGGPAPGDRLAAALSATDSWLCSAFEEDEQAQRQARAGLAGRQGNGNGNGNGNGTGRA</sequence>
<keyword evidence="3" id="KW-0731">Sigma factor</keyword>
<organism evidence="9 10">
    <name type="scientific">Streptomyces avidinii</name>
    <dbReference type="NCBI Taxonomy" id="1895"/>
    <lineage>
        <taxon>Bacteria</taxon>
        <taxon>Bacillati</taxon>
        <taxon>Actinomycetota</taxon>
        <taxon>Actinomycetes</taxon>
        <taxon>Kitasatosporales</taxon>
        <taxon>Streptomycetaceae</taxon>
        <taxon>Streptomyces</taxon>
    </lineage>
</organism>
<feature type="region of interest" description="Disordered" evidence="6">
    <location>
        <begin position="223"/>
        <end position="256"/>
    </location>
</feature>
<dbReference type="RefSeq" id="WP_189964834.1">
    <property type="nucleotide sequence ID" value="NZ_BMVL01000002.1"/>
</dbReference>
<dbReference type="PANTHER" id="PTHR43133">
    <property type="entry name" value="RNA POLYMERASE ECF-TYPE SIGMA FACTO"/>
    <property type="match status" value="1"/>
</dbReference>
<dbReference type="Gene3D" id="1.10.1740.10">
    <property type="match status" value="1"/>
</dbReference>
<dbReference type="InterPro" id="IPR013325">
    <property type="entry name" value="RNA_pol_sigma_r2"/>
</dbReference>
<feature type="domain" description="RNA polymerase sigma factor 70 region 4 type 2" evidence="8">
    <location>
        <begin position="126"/>
        <end position="177"/>
    </location>
</feature>
<dbReference type="Pfam" id="PF08281">
    <property type="entry name" value="Sigma70_r4_2"/>
    <property type="match status" value="1"/>
</dbReference>
<feature type="compositionally biased region" description="Basic and acidic residues" evidence="6">
    <location>
        <begin position="11"/>
        <end position="20"/>
    </location>
</feature>
<proteinExistence type="inferred from homology"/>
<dbReference type="NCBIfam" id="TIGR02937">
    <property type="entry name" value="sigma70-ECF"/>
    <property type="match status" value="1"/>
</dbReference>
<accession>A0ABS4KWH5</accession>
<evidence type="ECO:0000313" key="9">
    <source>
        <dbReference type="EMBL" id="MBP2034380.1"/>
    </source>
</evidence>
<dbReference type="InterPro" id="IPR013249">
    <property type="entry name" value="RNA_pol_sigma70_r4_t2"/>
</dbReference>
<comment type="similarity">
    <text evidence="1">Belongs to the sigma-70 factor family. ECF subfamily.</text>
</comment>
<evidence type="ECO:0000259" key="7">
    <source>
        <dbReference type="Pfam" id="PF04542"/>
    </source>
</evidence>
<gene>
    <name evidence="9" type="ORF">J2Z77_000164</name>
</gene>
<feature type="region of interest" description="Disordered" evidence="6">
    <location>
        <begin position="1"/>
        <end position="32"/>
    </location>
</feature>
<feature type="domain" description="RNA polymerase sigma-70 region 2" evidence="7">
    <location>
        <begin position="37"/>
        <end position="99"/>
    </location>
</feature>
<dbReference type="EMBL" id="JAGGLQ010000001">
    <property type="protein sequence ID" value="MBP2034380.1"/>
    <property type="molecule type" value="Genomic_DNA"/>
</dbReference>
<evidence type="ECO:0000256" key="3">
    <source>
        <dbReference type="ARBA" id="ARBA00023082"/>
    </source>
</evidence>
<evidence type="ECO:0000256" key="2">
    <source>
        <dbReference type="ARBA" id="ARBA00023015"/>
    </source>
</evidence>
<dbReference type="InterPro" id="IPR039425">
    <property type="entry name" value="RNA_pol_sigma-70-like"/>
</dbReference>
<dbReference type="InterPro" id="IPR007627">
    <property type="entry name" value="RNA_pol_sigma70_r2"/>
</dbReference>
<evidence type="ECO:0000313" key="10">
    <source>
        <dbReference type="Proteomes" id="UP001519310"/>
    </source>
</evidence>
<keyword evidence="4" id="KW-0238">DNA-binding</keyword>
<dbReference type="PANTHER" id="PTHR43133:SF8">
    <property type="entry name" value="RNA POLYMERASE SIGMA FACTOR HI_1459-RELATED"/>
    <property type="match status" value="1"/>
</dbReference>
<comment type="caution">
    <text evidence="9">The sequence shown here is derived from an EMBL/GenBank/DDBJ whole genome shotgun (WGS) entry which is preliminary data.</text>
</comment>
<dbReference type="SUPFAM" id="SSF88946">
    <property type="entry name" value="Sigma2 domain of RNA polymerase sigma factors"/>
    <property type="match status" value="1"/>
</dbReference>
<dbReference type="InterPro" id="IPR036388">
    <property type="entry name" value="WH-like_DNA-bd_sf"/>
</dbReference>
<dbReference type="Gene3D" id="1.10.10.10">
    <property type="entry name" value="Winged helix-like DNA-binding domain superfamily/Winged helix DNA-binding domain"/>
    <property type="match status" value="1"/>
</dbReference>
<evidence type="ECO:0000256" key="1">
    <source>
        <dbReference type="ARBA" id="ARBA00010641"/>
    </source>
</evidence>
<dbReference type="CDD" id="cd06171">
    <property type="entry name" value="Sigma70_r4"/>
    <property type="match status" value="1"/>
</dbReference>
<feature type="compositionally biased region" description="Low complexity" evidence="6">
    <location>
        <begin position="21"/>
        <end position="30"/>
    </location>
</feature>
<dbReference type="SUPFAM" id="SSF88659">
    <property type="entry name" value="Sigma3 and sigma4 domains of RNA polymerase sigma factors"/>
    <property type="match status" value="1"/>
</dbReference>
<keyword evidence="5" id="KW-0804">Transcription</keyword>
<name>A0ABS4KWH5_STRAV</name>
<keyword evidence="2" id="KW-0805">Transcription regulation</keyword>
<feature type="compositionally biased region" description="Gly residues" evidence="6">
    <location>
        <begin position="239"/>
        <end position="256"/>
    </location>
</feature>
<evidence type="ECO:0000259" key="8">
    <source>
        <dbReference type="Pfam" id="PF08281"/>
    </source>
</evidence>
<keyword evidence="10" id="KW-1185">Reference proteome</keyword>
<dbReference type="Pfam" id="PF04542">
    <property type="entry name" value="Sigma70_r2"/>
    <property type="match status" value="1"/>
</dbReference>
<dbReference type="Proteomes" id="UP001519310">
    <property type="component" value="Unassembled WGS sequence"/>
</dbReference>
<reference evidence="9 10" key="1">
    <citation type="submission" date="2021-03" db="EMBL/GenBank/DDBJ databases">
        <title>Genomic Encyclopedia of Type Strains, Phase IV (KMG-IV): sequencing the most valuable type-strain genomes for metagenomic binning, comparative biology and taxonomic classification.</title>
        <authorList>
            <person name="Goeker M."/>
        </authorList>
    </citation>
    <scope>NUCLEOTIDE SEQUENCE [LARGE SCALE GENOMIC DNA]</scope>
    <source>
        <strain evidence="9 10">DSM 40526</strain>
    </source>
</reference>
<evidence type="ECO:0000256" key="6">
    <source>
        <dbReference type="SAM" id="MobiDB-lite"/>
    </source>
</evidence>
<evidence type="ECO:0000256" key="4">
    <source>
        <dbReference type="ARBA" id="ARBA00023125"/>
    </source>
</evidence>
<dbReference type="InterPro" id="IPR013324">
    <property type="entry name" value="RNA_pol_sigma_r3/r4-like"/>
</dbReference>